<accession>C5KJJ3</accession>
<dbReference type="RefSeq" id="XP_002783531.1">
    <property type="nucleotide sequence ID" value="XM_002783485.1"/>
</dbReference>
<evidence type="ECO:0000256" key="1">
    <source>
        <dbReference type="SAM" id="SignalP"/>
    </source>
</evidence>
<protein>
    <submittedName>
        <fullName evidence="2">Uncharacterized protein</fullName>
    </submittedName>
</protein>
<dbReference type="AlphaFoldDB" id="C5KJJ3"/>
<dbReference type="OrthoDB" id="420961at2759"/>
<organism evidence="3">
    <name type="scientific">Perkinsus marinus (strain ATCC 50983 / TXsc)</name>
    <dbReference type="NCBI Taxonomy" id="423536"/>
    <lineage>
        <taxon>Eukaryota</taxon>
        <taxon>Sar</taxon>
        <taxon>Alveolata</taxon>
        <taxon>Perkinsozoa</taxon>
        <taxon>Perkinsea</taxon>
        <taxon>Perkinsida</taxon>
        <taxon>Perkinsidae</taxon>
        <taxon>Perkinsus</taxon>
    </lineage>
</organism>
<proteinExistence type="predicted"/>
<evidence type="ECO:0000313" key="2">
    <source>
        <dbReference type="EMBL" id="EER15327.1"/>
    </source>
</evidence>
<dbReference type="GeneID" id="9046056"/>
<reference evidence="2 3" key="1">
    <citation type="submission" date="2008-07" db="EMBL/GenBank/DDBJ databases">
        <authorList>
            <person name="El-Sayed N."/>
            <person name="Caler E."/>
            <person name="Inman J."/>
            <person name="Amedeo P."/>
            <person name="Hass B."/>
            <person name="Wortman J."/>
        </authorList>
    </citation>
    <scope>NUCLEOTIDE SEQUENCE [LARGE SCALE GENOMIC DNA]</scope>
    <source>
        <strain evidence="3">ATCC 50983 / TXsc</strain>
    </source>
</reference>
<name>C5KJJ3_PERM5</name>
<keyword evidence="1" id="KW-0732">Signal</keyword>
<feature type="chain" id="PRO_5002953924" evidence="1">
    <location>
        <begin position="24"/>
        <end position="318"/>
    </location>
</feature>
<dbReference type="InParanoid" id="C5KJJ3"/>
<dbReference type="InterPro" id="IPR017853">
    <property type="entry name" value="GH"/>
</dbReference>
<dbReference type="Proteomes" id="UP000007800">
    <property type="component" value="Unassembled WGS sequence"/>
</dbReference>
<dbReference type="EMBL" id="GG673606">
    <property type="protein sequence ID" value="EER15327.1"/>
    <property type="molecule type" value="Genomic_DNA"/>
</dbReference>
<feature type="signal peptide" evidence="1">
    <location>
        <begin position="1"/>
        <end position="23"/>
    </location>
</feature>
<sequence>MLRDFAIMYMLVAALRDFSTTEAVPVTVVVTSLDALMPRDYLDLFTSGVNHVVLAENWLSADGSIIFPRAWMTVPLAKEIHNYAVQHNATVSIGIVPQPFINNNSRSLQDFVSNVQTTINSYHVDGLLFEFWLKSSTPSGDKWEVVNNLTSLTRSKLNSSRGNAATASVMFSGESLSSSLWEDLKVYQPWNYTDKYYSVLDSNSVDFKTQISIEWASNITNRFANYSANISHLSLTVIPEGRLDNLTDAKPYRELIDDGAPASGDGYFDNFYYNSQKQIKEKAQLVKTKRLAGLSILFPNFDLPATNASSLLHAAVLG</sequence>
<keyword evidence="3" id="KW-1185">Reference proteome</keyword>
<gene>
    <name evidence="2" type="ORF">Pmar_PMAR001377</name>
</gene>
<dbReference type="OMA" id="PREWMTI"/>
<evidence type="ECO:0000313" key="3">
    <source>
        <dbReference type="Proteomes" id="UP000007800"/>
    </source>
</evidence>
<dbReference type="SUPFAM" id="SSF51445">
    <property type="entry name" value="(Trans)glycosidases"/>
    <property type="match status" value="1"/>
</dbReference>